<sequence length="589" mass="62655">MTQPASTQNNPDRYRGSLLGAALGDALGWPQEQRSGIIGEARSGHAEPSLEPRPWNRWGGSRHRRYRDPVAAGEYSDDTQLLLATARACLRGPRWWEHLTAVELPTWTVYQRGGGRAVLRAAASWRSGTAPWLGAPGNRNAYFRAGANGAAMRAAPHALLLGPGTEEELVARVVSDAITTHGHPRALVGAVVHALAVGRMLHRAEVMEYGGLVSWLLTTPAWPDPVPVRSALPREWVRAFEENSGIGFDTAWSATAEEMRGLLGTCERSLERSALADDEKTLHELGCFDPSVNGAGTVTAAAACYLAERFAVKPGSGLVKAAFLNNADTDTLASMTGGILGALQGTGWLSGPADTLQDRAYLERIAERLLTASAGADTDAETRPPGTVVDVDRWSGELDHGEPAAFPDGRAVSRARTTVLDGGREGAATVRVRLLLGDGQQVVVDRPASPAAPDRTRHTGGRDPEAGPSGLAIRVAIHVRDVERTRDFYARVLGVRVARSGQVLYLNRWLAFLHHPGLSGSGTAQVTVSCRDPEGVRERLAKEGVELLPPGPDDTAGSLRLLDPDGNQVLVWPVSGPLADSAAGRGPHG</sequence>
<keyword evidence="4" id="KW-1185">Reference proteome</keyword>
<dbReference type="PANTHER" id="PTHR16222:SF12">
    <property type="entry name" value="ADP-RIBOSYLGLYCOHYDROLASE-RELATED"/>
    <property type="match status" value="1"/>
</dbReference>
<dbReference type="Pfam" id="PF00903">
    <property type="entry name" value="Glyoxalase"/>
    <property type="match status" value="1"/>
</dbReference>
<dbReference type="InterPro" id="IPR004360">
    <property type="entry name" value="Glyas_Fos-R_dOase_dom"/>
</dbReference>
<evidence type="ECO:0000256" key="1">
    <source>
        <dbReference type="SAM" id="MobiDB-lite"/>
    </source>
</evidence>
<name>A0ABX8BEQ4_9ACTN</name>
<protein>
    <submittedName>
        <fullName evidence="3">ADP-ribosylglycohydrolase family protein</fullName>
    </submittedName>
</protein>
<dbReference type="InterPro" id="IPR029068">
    <property type="entry name" value="Glyas_Bleomycin-R_OHBP_Dase"/>
</dbReference>
<dbReference type="EMBL" id="CP074133">
    <property type="protein sequence ID" value="QUX20720.1"/>
    <property type="molecule type" value="Genomic_DNA"/>
</dbReference>
<feature type="compositionally biased region" description="Basic and acidic residues" evidence="1">
    <location>
        <begin position="454"/>
        <end position="465"/>
    </location>
</feature>
<organism evidence="3 4">
    <name type="scientific">Nocardiopsis changdeensis</name>
    <dbReference type="NCBI Taxonomy" id="2831969"/>
    <lineage>
        <taxon>Bacteria</taxon>
        <taxon>Bacillati</taxon>
        <taxon>Actinomycetota</taxon>
        <taxon>Actinomycetes</taxon>
        <taxon>Streptosporangiales</taxon>
        <taxon>Nocardiopsidaceae</taxon>
        <taxon>Nocardiopsis</taxon>
    </lineage>
</organism>
<dbReference type="RefSeq" id="WP_220561917.1">
    <property type="nucleotide sequence ID" value="NZ_CP074133.1"/>
</dbReference>
<dbReference type="Gene3D" id="1.10.4080.10">
    <property type="entry name" value="ADP-ribosylation/Crystallin J1"/>
    <property type="match status" value="1"/>
</dbReference>
<dbReference type="Proteomes" id="UP000676079">
    <property type="component" value="Chromosome"/>
</dbReference>
<dbReference type="CDD" id="cd06587">
    <property type="entry name" value="VOC"/>
    <property type="match status" value="1"/>
</dbReference>
<dbReference type="SUPFAM" id="SSF101478">
    <property type="entry name" value="ADP-ribosylglycohydrolase"/>
    <property type="match status" value="1"/>
</dbReference>
<evidence type="ECO:0000313" key="3">
    <source>
        <dbReference type="EMBL" id="QUX20720.1"/>
    </source>
</evidence>
<evidence type="ECO:0000259" key="2">
    <source>
        <dbReference type="Pfam" id="PF00903"/>
    </source>
</evidence>
<dbReference type="InterPro" id="IPR050792">
    <property type="entry name" value="ADP-ribosylglycohydrolase"/>
</dbReference>
<dbReference type="InterPro" id="IPR036705">
    <property type="entry name" value="Ribosyl_crysJ1_sf"/>
</dbReference>
<dbReference type="SUPFAM" id="SSF54593">
    <property type="entry name" value="Glyoxalase/Bleomycin resistance protein/Dihydroxybiphenyl dioxygenase"/>
    <property type="match status" value="1"/>
</dbReference>
<evidence type="ECO:0000313" key="4">
    <source>
        <dbReference type="Proteomes" id="UP000676079"/>
    </source>
</evidence>
<feature type="region of interest" description="Disordered" evidence="1">
    <location>
        <begin position="444"/>
        <end position="468"/>
    </location>
</feature>
<accession>A0ABX8BEQ4</accession>
<gene>
    <name evidence="3" type="ORF">KGD84_19765</name>
</gene>
<dbReference type="PANTHER" id="PTHR16222">
    <property type="entry name" value="ADP-RIBOSYLGLYCOHYDROLASE"/>
    <property type="match status" value="1"/>
</dbReference>
<feature type="domain" description="Glyoxalase/fosfomycin resistance/dioxygenase" evidence="2">
    <location>
        <begin position="475"/>
        <end position="569"/>
    </location>
</feature>
<dbReference type="InterPro" id="IPR005502">
    <property type="entry name" value="Ribosyl_crysJ1"/>
</dbReference>
<dbReference type="Pfam" id="PF03747">
    <property type="entry name" value="ADP_ribosyl_GH"/>
    <property type="match status" value="1"/>
</dbReference>
<reference evidence="3 4" key="1">
    <citation type="submission" date="2021-05" db="EMBL/GenBank/DDBJ databases">
        <title>Direct Submission.</title>
        <authorList>
            <person name="Li K."/>
            <person name="Gao J."/>
        </authorList>
    </citation>
    <scope>NUCLEOTIDE SEQUENCE [LARGE SCALE GENOMIC DNA]</scope>
    <source>
        <strain evidence="3 4">Mg02</strain>
    </source>
</reference>
<dbReference type="Gene3D" id="3.10.180.10">
    <property type="entry name" value="2,3-Dihydroxybiphenyl 1,2-Dioxygenase, domain 1"/>
    <property type="match status" value="1"/>
</dbReference>
<proteinExistence type="predicted"/>